<evidence type="ECO:0008006" key="4">
    <source>
        <dbReference type="Google" id="ProtNLM"/>
    </source>
</evidence>
<dbReference type="PANTHER" id="PTHR10182:SF3">
    <property type="entry name" value="PROTEIN MO25"/>
    <property type="match status" value="1"/>
</dbReference>
<feature type="non-terminal residue" evidence="2">
    <location>
        <position position="1"/>
    </location>
</feature>
<dbReference type="InterPro" id="IPR013878">
    <property type="entry name" value="Mo25"/>
</dbReference>
<keyword evidence="3" id="KW-1185">Reference proteome</keyword>
<dbReference type="OrthoDB" id="609103at2759"/>
<dbReference type="InterPro" id="IPR016024">
    <property type="entry name" value="ARM-type_fold"/>
</dbReference>
<evidence type="ECO:0000256" key="1">
    <source>
        <dbReference type="ARBA" id="ARBA00011012"/>
    </source>
</evidence>
<evidence type="ECO:0000313" key="3">
    <source>
        <dbReference type="Proteomes" id="UP000654370"/>
    </source>
</evidence>
<dbReference type="GO" id="GO:0043539">
    <property type="term" value="F:protein serine/threonine kinase activator activity"/>
    <property type="evidence" value="ECO:0007669"/>
    <property type="project" value="TreeGrafter"/>
</dbReference>
<gene>
    <name evidence="2" type="ORF">INT43_001930</name>
</gene>
<name>A0A8H7PSG8_MORIS</name>
<proteinExistence type="inferred from homology"/>
<organism evidence="2 3">
    <name type="scientific">Mortierella isabellina</name>
    <name type="common">Filamentous fungus</name>
    <name type="synonym">Umbelopsis isabellina</name>
    <dbReference type="NCBI Taxonomy" id="91625"/>
    <lineage>
        <taxon>Eukaryota</taxon>
        <taxon>Fungi</taxon>
        <taxon>Fungi incertae sedis</taxon>
        <taxon>Mucoromycota</taxon>
        <taxon>Mucoromycotina</taxon>
        <taxon>Umbelopsidomycetes</taxon>
        <taxon>Umbelopsidales</taxon>
        <taxon>Umbelopsidaceae</taxon>
        <taxon>Umbelopsis</taxon>
    </lineage>
</organism>
<comment type="caution">
    <text evidence="2">The sequence shown here is derived from an EMBL/GenBank/DDBJ whole genome shotgun (WGS) entry which is preliminary data.</text>
</comment>
<protein>
    <recommendedName>
        <fullName evidence="4">Calcium-binding protein 39</fullName>
    </recommendedName>
</protein>
<dbReference type="Pfam" id="PF08569">
    <property type="entry name" value="Mo25"/>
    <property type="match status" value="1"/>
</dbReference>
<dbReference type="PANTHER" id="PTHR10182">
    <property type="entry name" value="CALCIUM-BINDING PROTEIN 39-RELATED"/>
    <property type="match status" value="1"/>
</dbReference>
<sequence length="368" mass="43048">RHFPQYIAMNFNLFKPKQKTPPELVRNAKDAVHRLDTSDKRKATEDISKTLLAMKTILYGDGGLLTFPCIIAVGDMLWTSQWPTLTNNDPIPEQVAQLSQEVHNNDLLQLLVFNMQRFEFEASTSYAEYGSIGGIVMRQIGSRWPTVEYLCTREEVLFTLLRGYEHPEIALNCGLILRECLRHEALAKIYLYSSDFYLFFDYVEMSTFDIASDAFASFKELLTRHKQLVAQFLEANYDKFFEHYTKLLMSSNYVTKRQSLKLLGEILLDRSNFNVMTRYISSAENLKLMMNLLRDKSRNIQFEAFHVFKVFVANPNKNKPILDILTKNQERLMVFLNNFHNDRQDDEQFNDEKAFLLKQIEDLKPSHE</sequence>
<evidence type="ECO:0000313" key="2">
    <source>
        <dbReference type="EMBL" id="KAG2179080.1"/>
    </source>
</evidence>
<comment type="similarity">
    <text evidence="1">Belongs to the Mo25 family.</text>
</comment>
<dbReference type="Gene3D" id="1.25.10.10">
    <property type="entry name" value="Leucine-rich Repeat Variant"/>
    <property type="match status" value="1"/>
</dbReference>
<dbReference type="Proteomes" id="UP000654370">
    <property type="component" value="Unassembled WGS sequence"/>
</dbReference>
<accession>A0A8H7PSG8</accession>
<dbReference type="EMBL" id="JAEPQZ010000007">
    <property type="protein sequence ID" value="KAG2179080.1"/>
    <property type="molecule type" value="Genomic_DNA"/>
</dbReference>
<dbReference type="SUPFAM" id="SSF48371">
    <property type="entry name" value="ARM repeat"/>
    <property type="match status" value="1"/>
</dbReference>
<dbReference type="AlphaFoldDB" id="A0A8H7PSG8"/>
<dbReference type="GO" id="GO:0035556">
    <property type="term" value="P:intracellular signal transduction"/>
    <property type="evidence" value="ECO:0007669"/>
    <property type="project" value="TreeGrafter"/>
</dbReference>
<dbReference type="InterPro" id="IPR011989">
    <property type="entry name" value="ARM-like"/>
</dbReference>
<reference evidence="2" key="1">
    <citation type="submission" date="2020-12" db="EMBL/GenBank/DDBJ databases">
        <title>Metabolic potential, ecology and presence of endohyphal bacteria is reflected in genomic diversity of Mucoromycotina.</title>
        <authorList>
            <person name="Muszewska A."/>
            <person name="Okrasinska A."/>
            <person name="Steczkiewicz K."/>
            <person name="Drgas O."/>
            <person name="Orlowska M."/>
            <person name="Perlinska-Lenart U."/>
            <person name="Aleksandrzak-Piekarczyk T."/>
            <person name="Szatraj K."/>
            <person name="Zielenkiewicz U."/>
            <person name="Pilsyk S."/>
            <person name="Malc E."/>
            <person name="Mieczkowski P."/>
            <person name="Kruszewska J.S."/>
            <person name="Biernat P."/>
            <person name="Pawlowska J."/>
        </authorList>
    </citation>
    <scope>NUCLEOTIDE SEQUENCE</scope>
    <source>
        <strain evidence="2">WA0000067209</strain>
    </source>
</reference>